<evidence type="ECO:0000256" key="3">
    <source>
        <dbReference type="ARBA" id="ARBA00022475"/>
    </source>
</evidence>
<proteinExistence type="predicted"/>
<name>A0ABM7XFG5_9BACT</name>
<evidence type="ECO:0000256" key="1">
    <source>
        <dbReference type="ARBA" id="ARBA00004651"/>
    </source>
</evidence>
<dbReference type="PANTHER" id="PTHR30509">
    <property type="entry name" value="P-HYDROXYBENZOIC ACID EFFLUX PUMP SUBUNIT-RELATED"/>
    <property type="match status" value="1"/>
</dbReference>
<gene>
    <name evidence="9" type="ORF">AMPC_37630</name>
</gene>
<feature type="transmembrane region" description="Helical" evidence="8">
    <location>
        <begin position="130"/>
        <end position="148"/>
    </location>
</feature>
<comment type="subcellular location">
    <subcellularLocation>
        <location evidence="1">Cell membrane</location>
        <topology evidence="1">Multi-pass membrane protein</topology>
    </subcellularLocation>
</comment>
<feature type="transmembrane region" description="Helical" evidence="8">
    <location>
        <begin position="522"/>
        <end position="545"/>
    </location>
</feature>
<feature type="transmembrane region" description="Helical" evidence="8">
    <location>
        <begin position="160"/>
        <end position="178"/>
    </location>
</feature>
<reference evidence="10" key="1">
    <citation type="journal article" date="2022" name="Int. J. Syst. Evol. Microbiol.">
        <title>Anaeromyxobacter oryzae sp. nov., Anaeromyxobacter diazotrophicus sp. nov. and Anaeromyxobacter paludicola sp. nov., isolated from paddy soils.</title>
        <authorList>
            <person name="Itoh H."/>
            <person name="Xu Z."/>
            <person name="Mise K."/>
            <person name="Masuda Y."/>
            <person name="Ushijima N."/>
            <person name="Hayakawa C."/>
            <person name="Shiratori Y."/>
            <person name="Senoo K."/>
        </authorList>
    </citation>
    <scope>NUCLEOTIDE SEQUENCE [LARGE SCALE GENOMIC DNA]</scope>
    <source>
        <strain evidence="10">Red630</strain>
    </source>
</reference>
<evidence type="ECO:0000256" key="2">
    <source>
        <dbReference type="ARBA" id="ARBA00022448"/>
    </source>
</evidence>
<keyword evidence="3" id="KW-1003">Cell membrane</keyword>
<feature type="region of interest" description="Disordered" evidence="7">
    <location>
        <begin position="368"/>
        <end position="387"/>
    </location>
</feature>
<organism evidence="9 10">
    <name type="scientific">Anaeromyxobacter paludicola</name>
    <dbReference type="NCBI Taxonomy" id="2918171"/>
    <lineage>
        <taxon>Bacteria</taxon>
        <taxon>Pseudomonadati</taxon>
        <taxon>Myxococcota</taxon>
        <taxon>Myxococcia</taxon>
        <taxon>Myxococcales</taxon>
        <taxon>Cystobacterineae</taxon>
        <taxon>Anaeromyxobacteraceae</taxon>
        <taxon>Anaeromyxobacter</taxon>
    </lineage>
</organism>
<feature type="transmembrane region" description="Helical" evidence="8">
    <location>
        <begin position="498"/>
        <end position="516"/>
    </location>
</feature>
<dbReference type="PANTHER" id="PTHR30509:SF9">
    <property type="entry name" value="MULTIDRUG RESISTANCE PROTEIN MDTO"/>
    <property type="match status" value="1"/>
</dbReference>
<keyword evidence="4 8" id="KW-0812">Transmembrane</keyword>
<keyword evidence="2" id="KW-0813">Transport</keyword>
<evidence type="ECO:0000313" key="10">
    <source>
        <dbReference type="Proteomes" id="UP001162734"/>
    </source>
</evidence>
<dbReference type="Proteomes" id="UP001162734">
    <property type="component" value="Chromosome"/>
</dbReference>
<feature type="transmembrane region" description="Helical" evidence="8">
    <location>
        <begin position="420"/>
        <end position="441"/>
    </location>
</feature>
<dbReference type="InterPro" id="IPR006726">
    <property type="entry name" value="PHBA_efflux_AaeB/fusaric-R"/>
</dbReference>
<feature type="transmembrane region" description="Helical" evidence="8">
    <location>
        <begin position="392"/>
        <end position="414"/>
    </location>
</feature>
<dbReference type="EMBL" id="AP025592">
    <property type="protein sequence ID" value="BDG10650.1"/>
    <property type="molecule type" value="Genomic_DNA"/>
</dbReference>
<dbReference type="RefSeq" id="WP_248343150.1">
    <property type="nucleotide sequence ID" value="NZ_AP025592.1"/>
</dbReference>
<feature type="transmembrane region" description="Helical" evidence="8">
    <location>
        <begin position="78"/>
        <end position="98"/>
    </location>
</feature>
<accession>A0ABM7XFG5</accession>
<feature type="transmembrane region" description="Helical" evidence="8">
    <location>
        <begin position="104"/>
        <end position="123"/>
    </location>
</feature>
<evidence type="ECO:0000256" key="8">
    <source>
        <dbReference type="SAM" id="Phobius"/>
    </source>
</evidence>
<evidence type="ECO:0000256" key="6">
    <source>
        <dbReference type="ARBA" id="ARBA00023136"/>
    </source>
</evidence>
<feature type="transmembrane region" description="Helical" evidence="8">
    <location>
        <begin position="472"/>
        <end position="491"/>
    </location>
</feature>
<evidence type="ECO:0000313" key="9">
    <source>
        <dbReference type="EMBL" id="BDG10650.1"/>
    </source>
</evidence>
<keyword evidence="5 8" id="KW-1133">Transmembrane helix</keyword>
<keyword evidence="6 8" id="KW-0472">Membrane</keyword>
<feature type="transmembrane region" description="Helical" evidence="8">
    <location>
        <begin position="448"/>
        <end position="466"/>
    </location>
</feature>
<sequence length="719" mass="76450">MPARPSWTAGLRSSAIRAWAEFAGEEARCWGYALRVLAACLLALWIALRLDLASPSSAALTALIVSNPRASLSLEKSLYRLLGTLVGAGVALLLMVLFPQQRDLVILGLAIWTGTCVAGSAWFRGSQAYGWALSGYTACLVAFATYAQPDQTFDIVIDRLTTVSLGVICGGVANAVAFPGRSREEILQAVRAAVRDFGAYASACLTGVWRRSEAEVAEQHFVRDAMRLETVRVWHAFEDPDPSATRRLEGFISYFMIASTTARAVEQVRADLAARGLRDVLAAAEPLGDQLLSALRGSAARLPEAAGEAATAAERLAGLARRWGTSADEARARLGPGASPEDRLELDSVLALLRQLLRDARELARHDAELEAPRAGRPPLPSRPIRRRQDPLSAAAAGIRAAVTFLAVCALWILTGWPDGNYAAVAAAVGCAIFAGAPMPLRAAGRELAGYALGLAAALVCSTFVLPRMQGFPLLAAGLAPFLLLGGYLTSRPSTAPLGFPYQAMIFVAIRITGVTQYDVEAIVNSILANMVGMVAVLVSFAVILPTDSRWRAARLERALTREVRAALGSRRSHLRHRFEAGVRDLTLQLAELPGAGAAERERRVLRGMTVLEAGHAVIALRGQRARAALRGWAGQIDTALDRAAGALESRDPDEAGRALGVLLRLRERVDAAAVSGPRAALVSLRTSLWLLQLAVAEHAAALVEGASARLAPEVSHAA</sequence>
<evidence type="ECO:0000256" key="5">
    <source>
        <dbReference type="ARBA" id="ARBA00022989"/>
    </source>
</evidence>
<keyword evidence="10" id="KW-1185">Reference proteome</keyword>
<evidence type="ECO:0000256" key="7">
    <source>
        <dbReference type="SAM" id="MobiDB-lite"/>
    </source>
</evidence>
<protein>
    <submittedName>
        <fullName evidence="9">Fusaric acid resistance protein</fullName>
    </submittedName>
</protein>
<dbReference type="Pfam" id="PF04632">
    <property type="entry name" value="FUSC"/>
    <property type="match status" value="1"/>
</dbReference>
<evidence type="ECO:0000256" key="4">
    <source>
        <dbReference type="ARBA" id="ARBA00022692"/>
    </source>
</evidence>